<evidence type="ECO:0000256" key="1">
    <source>
        <dbReference type="SAM" id="Phobius"/>
    </source>
</evidence>
<feature type="transmembrane region" description="Helical" evidence="1">
    <location>
        <begin position="303"/>
        <end position="319"/>
    </location>
</feature>
<evidence type="ECO:0000313" key="2">
    <source>
        <dbReference type="EMBL" id="CUH46995.1"/>
    </source>
</evidence>
<name>A0A0P1EBR1_9RHOB</name>
<evidence type="ECO:0008006" key="4">
    <source>
        <dbReference type="Google" id="ProtNLM"/>
    </source>
</evidence>
<keyword evidence="1" id="KW-0472">Membrane</keyword>
<proteinExistence type="predicted"/>
<keyword evidence="1" id="KW-1133">Transmembrane helix</keyword>
<accession>A0A0P1EBR1</accession>
<feature type="transmembrane region" description="Helical" evidence="1">
    <location>
        <begin position="364"/>
        <end position="385"/>
    </location>
</feature>
<feature type="transmembrane region" description="Helical" evidence="1">
    <location>
        <begin position="331"/>
        <end position="352"/>
    </location>
</feature>
<sequence>MHKCLRPKVFAFSALFVGVFLSLTLSASAHFLLNLNVRISHVEHSEDGLRVYIRTPMPYLVADKVGDQDGDALPKAAPFTTNAMSDGQLVHFVDLQAAMSDPNGLGQFAEVGLHLFVDNQRLRGTVKSVRLHRVGNEPGFATLAEAQQAVAAETALTPPLFVGDTIVDLVLHYDTDGPVQSYSIANVLDPGLPDQDQTANLHLDYASDTPQIFRSRGLMTEPLVVQQKGYGGFLSFVWEGIRHILEGLDHVLFVVCLVIGAQTLRALLLRATGFTVGHSVTLSLGFFGFVPSGAWFVPAVETGIALSIIFAAVAAFMSFKDSARSEVTMVLLTTLIGLLHGLGFSFVLHKILQVTSPNIWQSLLAFNLGVELGQVAIILALWPALIMCRRVNSSLWMSLRVGLAGGCAAIACYWTFQRVAEVYSTLA</sequence>
<reference evidence="2 3" key="1">
    <citation type="submission" date="2015-09" db="EMBL/GenBank/DDBJ databases">
        <authorList>
            <consortium name="Swine Surveillance"/>
        </authorList>
    </citation>
    <scope>NUCLEOTIDE SEQUENCE [LARGE SCALE GENOMIC DNA]</scope>
    <source>
        <strain evidence="2 3">CECT 4292</strain>
    </source>
</reference>
<feature type="transmembrane region" description="Helical" evidence="1">
    <location>
        <begin position="397"/>
        <end position="416"/>
    </location>
</feature>
<keyword evidence="1" id="KW-0812">Transmembrane</keyword>
<protein>
    <recommendedName>
        <fullName evidence="4">HupE / UreJ protein</fullName>
    </recommendedName>
</protein>
<dbReference type="EMBL" id="CYPU01000019">
    <property type="protein sequence ID" value="CUH46995.1"/>
    <property type="molecule type" value="Genomic_DNA"/>
</dbReference>
<dbReference type="Pfam" id="PF13795">
    <property type="entry name" value="HupE_UreJ_2"/>
    <property type="match status" value="1"/>
</dbReference>
<organism evidence="2 3">
    <name type="scientific">Ruegeria atlantica</name>
    <dbReference type="NCBI Taxonomy" id="81569"/>
    <lineage>
        <taxon>Bacteria</taxon>
        <taxon>Pseudomonadati</taxon>
        <taxon>Pseudomonadota</taxon>
        <taxon>Alphaproteobacteria</taxon>
        <taxon>Rhodobacterales</taxon>
        <taxon>Roseobacteraceae</taxon>
        <taxon>Ruegeria</taxon>
    </lineage>
</organism>
<dbReference type="Proteomes" id="UP000050783">
    <property type="component" value="Unassembled WGS sequence"/>
</dbReference>
<gene>
    <name evidence="2" type="ORF">RUA4292_01162</name>
</gene>
<evidence type="ECO:0000313" key="3">
    <source>
        <dbReference type="Proteomes" id="UP000050783"/>
    </source>
</evidence>
<dbReference type="AlphaFoldDB" id="A0A0P1EBR1"/>
<dbReference type="InterPro" id="IPR032809">
    <property type="entry name" value="Put_HupE_UreJ"/>
</dbReference>